<keyword evidence="7" id="KW-0206">Cytoskeleton</keyword>
<keyword evidence="6" id="KW-0498">Mitosis</keyword>
<dbReference type="InterPro" id="IPR027328">
    <property type="entry name" value="MAPRE"/>
</dbReference>
<dbReference type="PANTHER" id="PTHR10623">
    <property type="entry name" value="MICROTUBULE-ASSOCIATED PROTEIN RP/EB FAMILY MEMBER"/>
    <property type="match status" value="1"/>
</dbReference>
<dbReference type="GeneID" id="101663814"/>
<evidence type="ECO:0000256" key="1">
    <source>
        <dbReference type="ARBA" id="ARBA00004245"/>
    </source>
</evidence>
<dbReference type="InterPro" id="IPR036133">
    <property type="entry name" value="EB1_C_sf"/>
</dbReference>
<evidence type="ECO:0000259" key="12">
    <source>
        <dbReference type="PROSITE" id="PS51230"/>
    </source>
</evidence>
<feature type="compositionally biased region" description="Basic and acidic residues" evidence="10">
    <location>
        <begin position="244"/>
        <end position="261"/>
    </location>
</feature>
<evidence type="ECO:0000256" key="10">
    <source>
        <dbReference type="SAM" id="MobiDB-lite"/>
    </source>
</evidence>
<dbReference type="InterPro" id="IPR036872">
    <property type="entry name" value="CH_dom_sf"/>
</dbReference>
<reference evidence="14" key="1">
    <citation type="submission" date="2025-08" db="UniProtKB">
        <authorList>
            <consortium name="RefSeq"/>
        </authorList>
    </citation>
    <scope>IDENTIFICATION</scope>
</reference>
<dbReference type="InterPro" id="IPR001715">
    <property type="entry name" value="CH_dom"/>
</dbReference>
<organism evidence="13 14">
    <name type="scientific">Echinops telfairi</name>
    <name type="common">Lesser hedgehog tenrec</name>
    <dbReference type="NCBI Taxonomy" id="9371"/>
    <lineage>
        <taxon>Eukaryota</taxon>
        <taxon>Metazoa</taxon>
        <taxon>Chordata</taxon>
        <taxon>Craniata</taxon>
        <taxon>Vertebrata</taxon>
        <taxon>Euteleostomi</taxon>
        <taxon>Mammalia</taxon>
        <taxon>Eutheria</taxon>
        <taxon>Afrotheria</taxon>
        <taxon>Tenrecidae</taxon>
        <taxon>Tenrecinae</taxon>
        <taxon>Echinops</taxon>
    </lineage>
</organism>
<evidence type="ECO:0000259" key="11">
    <source>
        <dbReference type="PROSITE" id="PS50021"/>
    </source>
</evidence>
<keyword evidence="8" id="KW-0131">Cell cycle</keyword>
<keyword evidence="5 9" id="KW-0493">Microtubule</keyword>
<dbReference type="Gene3D" id="1.10.418.10">
    <property type="entry name" value="Calponin-like domain"/>
    <property type="match status" value="1"/>
</dbReference>
<feature type="domain" description="Calponin-homology (CH)" evidence="11">
    <location>
        <begin position="56"/>
        <end position="173"/>
    </location>
</feature>
<feature type="compositionally biased region" description="Low complexity" evidence="10">
    <location>
        <begin position="262"/>
        <end position="271"/>
    </location>
</feature>
<gene>
    <name evidence="14" type="primary">MAPRE2</name>
</gene>
<dbReference type="SUPFAM" id="SSF140612">
    <property type="entry name" value="EB1 dimerisation domain-like"/>
    <property type="match status" value="1"/>
</dbReference>
<dbReference type="Pfam" id="PF00307">
    <property type="entry name" value="CH"/>
    <property type="match status" value="1"/>
</dbReference>
<evidence type="ECO:0000256" key="7">
    <source>
        <dbReference type="ARBA" id="ARBA00023212"/>
    </source>
</evidence>
<comment type="similarity">
    <text evidence="2">Belongs to the MAPRE family.</text>
</comment>
<evidence type="ECO:0000256" key="3">
    <source>
        <dbReference type="ARBA" id="ARBA00022490"/>
    </source>
</evidence>
<dbReference type="PROSITE" id="PS50021">
    <property type="entry name" value="CH"/>
    <property type="match status" value="1"/>
</dbReference>
<dbReference type="RefSeq" id="XP_004703138.1">
    <property type="nucleotide sequence ID" value="XM_004703081.2"/>
</dbReference>
<evidence type="ECO:0000256" key="6">
    <source>
        <dbReference type="ARBA" id="ARBA00022776"/>
    </source>
</evidence>
<feature type="compositionally biased region" description="Low complexity" evidence="10">
    <location>
        <begin position="151"/>
        <end position="178"/>
    </location>
</feature>
<proteinExistence type="inferred from homology"/>
<evidence type="ECO:0000313" key="14">
    <source>
        <dbReference type="RefSeq" id="XP_004703138.1"/>
    </source>
</evidence>
<sequence>MPGPTQTLSPNGENNNDIIQDNGTIIPFRKHTVRGERSYSWGMAVNVYSTSITQETMSRHDIIAWVNDIVSLNYTKVEQLCSGAAYCQFMDMLFPGCISLKKVKFQAKLEHEYIHNFKLLQASFKRMNVDKENSNVANVCHLLWLLSGAAKSSPASKPGSTPSRPSSAKRASSSGSASKSDKDLETQVLQLNEQVHSLKLALEGVEKERDFYFGKLREIELLCQEQGQENNDLVQRLMDVLYASDEHEGHTEEAEAEEQVHEQQPPQQDEY</sequence>
<evidence type="ECO:0000256" key="5">
    <source>
        <dbReference type="ARBA" id="ARBA00022701"/>
    </source>
</evidence>
<evidence type="ECO:0000256" key="4">
    <source>
        <dbReference type="ARBA" id="ARBA00022618"/>
    </source>
</evidence>
<accession>A0ABM0IM11</accession>
<keyword evidence="13" id="KW-1185">Reference proteome</keyword>
<dbReference type="Pfam" id="PF03271">
    <property type="entry name" value="EB1"/>
    <property type="match status" value="1"/>
</dbReference>
<keyword evidence="3" id="KW-0963">Cytoplasm</keyword>
<dbReference type="Gene3D" id="1.20.5.1430">
    <property type="match status" value="1"/>
</dbReference>
<dbReference type="PROSITE" id="PS51230">
    <property type="entry name" value="EB1_C"/>
    <property type="match status" value="1"/>
</dbReference>
<name>A0ABM0IM11_ECHTE</name>
<comment type="subcellular location">
    <subcellularLocation>
        <location evidence="1">Cytoplasm</location>
        <location evidence="1">Cytoskeleton</location>
    </subcellularLocation>
</comment>
<feature type="region of interest" description="Disordered" evidence="10">
    <location>
        <begin position="243"/>
        <end position="271"/>
    </location>
</feature>
<evidence type="ECO:0000256" key="8">
    <source>
        <dbReference type="ARBA" id="ARBA00023306"/>
    </source>
</evidence>
<protein>
    <submittedName>
        <fullName evidence="14">Microtubule-associated protein RP/EB family member 2</fullName>
    </submittedName>
</protein>
<dbReference type="CDD" id="cd00014">
    <property type="entry name" value="CH_SF"/>
    <property type="match status" value="1"/>
</dbReference>
<dbReference type="InterPro" id="IPR004953">
    <property type="entry name" value="EB1_C"/>
</dbReference>
<dbReference type="SUPFAM" id="SSF47576">
    <property type="entry name" value="Calponin-homology domain, CH-domain"/>
    <property type="match status" value="1"/>
</dbReference>
<evidence type="ECO:0000256" key="2">
    <source>
        <dbReference type="ARBA" id="ARBA00010729"/>
    </source>
</evidence>
<dbReference type="Proteomes" id="UP000694863">
    <property type="component" value="Unplaced"/>
</dbReference>
<keyword evidence="4" id="KW-0132">Cell division</keyword>
<evidence type="ECO:0000256" key="9">
    <source>
        <dbReference type="PROSITE-ProRule" id="PRU00576"/>
    </source>
</evidence>
<feature type="region of interest" description="Disordered" evidence="10">
    <location>
        <begin position="151"/>
        <end position="184"/>
    </location>
</feature>
<evidence type="ECO:0000313" key="13">
    <source>
        <dbReference type="Proteomes" id="UP000694863"/>
    </source>
</evidence>
<feature type="region of interest" description="Disordered" evidence="10">
    <location>
        <begin position="1"/>
        <end position="20"/>
    </location>
</feature>
<feature type="domain" description="EB1 C-terminal" evidence="12">
    <location>
        <begin position="180"/>
        <end position="250"/>
    </location>
</feature>